<dbReference type="Proteomes" id="UP001069090">
    <property type="component" value="Unassembled WGS sequence"/>
</dbReference>
<dbReference type="Gene3D" id="3.40.190.10">
    <property type="entry name" value="Periplasmic binding protein-like II"/>
    <property type="match status" value="2"/>
</dbReference>
<evidence type="ECO:0000313" key="7">
    <source>
        <dbReference type="Proteomes" id="UP001069090"/>
    </source>
</evidence>
<organism evidence="6 7">
    <name type="scientific">Dasania phycosphaerae</name>
    <dbReference type="NCBI Taxonomy" id="2950436"/>
    <lineage>
        <taxon>Bacteria</taxon>
        <taxon>Pseudomonadati</taxon>
        <taxon>Pseudomonadota</taxon>
        <taxon>Gammaproteobacteria</taxon>
        <taxon>Cellvibrionales</taxon>
        <taxon>Spongiibacteraceae</taxon>
        <taxon>Dasania</taxon>
    </lineage>
</organism>
<feature type="domain" description="HTH lysR-type" evidence="5">
    <location>
        <begin position="4"/>
        <end position="60"/>
    </location>
</feature>
<gene>
    <name evidence="6" type="ORF">O0V09_12035</name>
</gene>
<dbReference type="RefSeq" id="WP_258332088.1">
    <property type="nucleotide sequence ID" value="NZ_JAPTGG010000009.1"/>
</dbReference>
<keyword evidence="7" id="KW-1185">Reference proteome</keyword>
<dbReference type="PANTHER" id="PTHR30579:SF7">
    <property type="entry name" value="HTH-TYPE TRANSCRIPTIONAL REGULATOR LRHA-RELATED"/>
    <property type="match status" value="1"/>
</dbReference>
<evidence type="ECO:0000256" key="4">
    <source>
        <dbReference type="ARBA" id="ARBA00023163"/>
    </source>
</evidence>
<accession>A0A9J6RP85</accession>
<proteinExistence type="inferred from homology"/>
<comment type="caution">
    <text evidence="6">The sequence shown here is derived from an EMBL/GenBank/DDBJ whole genome shotgun (WGS) entry which is preliminary data.</text>
</comment>
<keyword evidence="2" id="KW-0805">Transcription regulation</keyword>
<sequence>MKNLPIDLLRTLVTAVDQGGFTRAGNILGRTQSTVSLQIKRLEELIGFPLFNRDRGLQLTEDGHLVVAYSRKILDLNDEMVLRYNKPSTHGKVKLGIPNDFENRFLTSILSRYTTANPEATLEVTSDLCTNLQRDFKKGAYDLIMVIEELEHVNSINKDGITNPIMWVTGADYTPDNSKPLPLIMYPEGCLYRNHIIKTLNDANISWRIVYSTATLHGIHFAVEAGMGISALAKSTMLPGLKSFRSSDILPELGNVAIGFYYNMSELSPAAARLLEYLRDSLHSSR</sequence>
<protein>
    <submittedName>
        <fullName evidence="6">LysR substrate-binding domain-containing protein</fullName>
    </submittedName>
</protein>
<evidence type="ECO:0000256" key="3">
    <source>
        <dbReference type="ARBA" id="ARBA00023125"/>
    </source>
</evidence>
<evidence type="ECO:0000256" key="1">
    <source>
        <dbReference type="ARBA" id="ARBA00009437"/>
    </source>
</evidence>
<dbReference type="GO" id="GO:0003700">
    <property type="term" value="F:DNA-binding transcription factor activity"/>
    <property type="evidence" value="ECO:0007669"/>
    <property type="project" value="InterPro"/>
</dbReference>
<reference evidence="6 7" key="1">
    <citation type="submission" date="2022-12" db="EMBL/GenBank/DDBJ databases">
        <title>Dasania phycosphaerae sp. nov., isolated from particulate material of the south coast of Korea.</title>
        <authorList>
            <person name="Jiang Y."/>
        </authorList>
    </citation>
    <scope>NUCLEOTIDE SEQUENCE [LARGE SCALE GENOMIC DNA]</scope>
    <source>
        <strain evidence="6 7">GY-19</strain>
    </source>
</reference>
<evidence type="ECO:0000259" key="5">
    <source>
        <dbReference type="PROSITE" id="PS50931"/>
    </source>
</evidence>
<evidence type="ECO:0000313" key="6">
    <source>
        <dbReference type="EMBL" id="MCZ0865935.1"/>
    </source>
</evidence>
<name>A0A9J6RP85_9GAMM</name>
<dbReference type="PRINTS" id="PR00039">
    <property type="entry name" value="HTHLYSR"/>
</dbReference>
<dbReference type="InterPro" id="IPR000847">
    <property type="entry name" value="LysR_HTH_N"/>
</dbReference>
<dbReference type="SUPFAM" id="SSF46785">
    <property type="entry name" value="Winged helix' DNA-binding domain"/>
    <property type="match status" value="1"/>
</dbReference>
<dbReference type="EMBL" id="JAPTGG010000009">
    <property type="protein sequence ID" value="MCZ0865935.1"/>
    <property type="molecule type" value="Genomic_DNA"/>
</dbReference>
<comment type="similarity">
    <text evidence="1">Belongs to the LysR transcriptional regulatory family.</text>
</comment>
<keyword evidence="3" id="KW-0238">DNA-binding</keyword>
<dbReference type="PROSITE" id="PS50931">
    <property type="entry name" value="HTH_LYSR"/>
    <property type="match status" value="1"/>
</dbReference>
<evidence type="ECO:0000256" key="2">
    <source>
        <dbReference type="ARBA" id="ARBA00023015"/>
    </source>
</evidence>
<dbReference type="GO" id="GO:0003677">
    <property type="term" value="F:DNA binding"/>
    <property type="evidence" value="ECO:0007669"/>
    <property type="project" value="UniProtKB-KW"/>
</dbReference>
<dbReference type="Pfam" id="PF03466">
    <property type="entry name" value="LysR_substrate"/>
    <property type="match status" value="1"/>
</dbReference>
<dbReference type="Pfam" id="PF00126">
    <property type="entry name" value="HTH_1"/>
    <property type="match status" value="1"/>
</dbReference>
<dbReference type="InterPro" id="IPR036390">
    <property type="entry name" value="WH_DNA-bd_sf"/>
</dbReference>
<dbReference type="InterPro" id="IPR005119">
    <property type="entry name" value="LysR_subst-bd"/>
</dbReference>
<dbReference type="Gene3D" id="1.10.10.10">
    <property type="entry name" value="Winged helix-like DNA-binding domain superfamily/Winged helix DNA-binding domain"/>
    <property type="match status" value="1"/>
</dbReference>
<dbReference type="SUPFAM" id="SSF53850">
    <property type="entry name" value="Periplasmic binding protein-like II"/>
    <property type="match status" value="1"/>
</dbReference>
<dbReference type="AlphaFoldDB" id="A0A9J6RP85"/>
<dbReference type="PANTHER" id="PTHR30579">
    <property type="entry name" value="TRANSCRIPTIONAL REGULATOR"/>
    <property type="match status" value="1"/>
</dbReference>
<dbReference type="InterPro" id="IPR036388">
    <property type="entry name" value="WH-like_DNA-bd_sf"/>
</dbReference>
<dbReference type="InterPro" id="IPR050176">
    <property type="entry name" value="LTTR"/>
</dbReference>
<keyword evidence="4" id="KW-0804">Transcription</keyword>